<organism evidence="1 2">
    <name type="scientific">Brachionus plicatilis</name>
    <name type="common">Marine rotifer</name>
    <name type="synonym">Brachionus muelleri</name>
    <dbReference type="NCBI Taxonomy" id="10195"/>
    <lineage>
        <taxon>Eukaryota</taxon>
        <taxon>Metazoa</taxon>
        <taxon>Spiralia</taxon>
        <taxon>Gnathifera</taxon>
        <taxon>Rotifera</taxon>
        <taxon>Eurotatoria</taxon>
        <taxon>Monogononta</taxon>
        <taxon>Pseudotrocha</taxon>
        <taxon>Ploima</taxon>
        <taxon>Brachionidae</taxon>
        <taxon>Brachionus</taxon>
    </lineage>
</organism>
<proteinExistence type="predicted"/>
<keyword evidence="2" id="KW-1185">Reference proteome</keyword>
<gene>
    <name evidence="1" type="ORF">BpHYR1_033249</name>
</gene>
<evidence type="ECO:0000313" key="2">
    <source>
        <dbReference type="Proteomes" id="UP000276133"/>
    </source>
</evidence>
<reference evidence="1 2" key="1">
    <citation type="journal article" date="2018" name="Sci. Rep.">
        <title>Genomic signatures of local adaptation to the degree of environmental predictability in rotifers.</title>
        <authorList>
            <person name="Franch-Gras L."/>
            <person name="Hahn C."/>
            <person name="Garcia-Roger E.M."/>
            <person name="Carmona M.J."/>
            <person name="Serra M."/>
            <person name="Gomez A."/>
        </authorList>
    </citation>
    <scope>NUCLEOTIDE SEQUENCE [LARGE SCALE GENOMIC DNA]</scope>
    <source>
        <strain evidence="1">HYR1</strain>
    </source>
</reference>
<comment type="caution">
    <text evidence="1">The sequence shown here is derived from an EMBL/GenBank/DDBJ whole genome shotgun (WGS) entry which is preliminary data.</text>
</comment>
<dbReference type="Proteomes" id="UP000276133">
    <property type="component" value="Unassembled WGS sequence"/>
</dbReference>
<dbReference type="EMBL" id="REGN01010641">
    <property type="protein sequence ID" value="RMZ98650.1"/>
    <property type="molecule type" value="Genomic_DNA"/>
</dbReference>
<protein>
    <submittedName>
        <fullName evidence="1">Uncharacterized protein</fullName>
    </submittedName>
</protein>
<name>A0A3M7PIW7_BRAPC</name>
<sequence length="108" mass="12802">MVLLYGWVVDIRMLFLFVTQALMKGLYNMWCSGFRNFRNFTLLNPKILVRLEGKKRSFDNDEEIDGDKDKVTDPDIINYYIRIRAIKGKIKEKISELNFGPKKNNQHN</sequence>
<evidence type="ECO:0000313" key="1">
    <source>
        <dbReference type="EMBL" id="RMZ98650.1"/>
    </source>
</evidence>
<accession>A0A3M7PIW7</accession>
<dbReference type="AlphaFoldDB" id="A0A3M7PIW7"/>